<evidence type="ECO:0000259" key="2">
    <source>
        <dbReference type="PROSITE" id="PS51471"/>
    </source>
</evidence>
<keyword evidence="1" id="KW-0479">Metal-binding</keyword>
<sequence length="266" mass="29676">MPAVDAARRFYALPIEEKMKVGAHRPTKQAGVCWGYYPITKKKYSHESFELGPDVNVASNSSLSGPNVWPSRDVIPGFQEPVLKYYQEVVGLGVKLLSAFALALNLPEDYFADKVQTTPATMRLTYYPPQAQAIDNGAPGLGEHTDFQLFTILWQDENRGLQALNPSGQWIDVAPVSGTLVINVADQLSRWTNDIFKSVVHRVINNFEVRRYSIPLFFGLDHDVMLEALPSCVSASRPARHEPVRAGDHVRARFEKVHAKAESNKA</sequence>
<name>A0A8H7LGI0_9AGAM</name>
<organism evidence="3 4">
    <name type="scientific">Rhizoctonia solani</name>
    <dbReference type="NCBI Taxonomy" id="456999"/>
    <lineage>
        <taxon>Eukaryota</taxon>
        <taxon>Fungi</taxon>
        <taxon>Dikarya</taxon>
        <taxon>Basidiomycota</taxon>
        <taxon>Agaricomycotina</taxon>
        <taxon>Agaricomycetes</taxon>
        <taxon>Cantharellales</taxon>
        <taxon>Ceratobasidiaceae</taxon>
        <taxon>Rhizoctonia</taxon>
    </lineage>
</organism>
<dbReference type="Proteomes" id="UP000650582">
    <property type="component" value="Unassembled WGS sequence"/>
</dbReference>
<dbReference type="Gene3D" id="2.60.120.330">
    <property type="entry name" value="B-lactam Antibiotic, Isopenicillin N Synthase, Chain"/>
    <property type="match status" value="1"/>
</dbReference>
<dbReference type="PROSITE" id="PS51471">
    <property type="entry name" value="FE2OG_OXY"/>
    <property type="match status" value="1"/>
</dbReference>
<comment type="similarity">
    <text evidence="1">Belongs to the iron/ascorbate-dependent oxidoreductase family.</text>
</comment>
<accession>A0A8H7LGI0</accession>
<dbReference type="SUPFAM" id="SSF51197">
    <property type="entry name" value="Clavaminate synthase-like"/>
    <property type="match status" value="1"/>
</dbReference>
<dbReference type="Pfam" id="PF03171">
    <property type="entry name" value="2OG-FeII_Oxy"/>
    <property type="match status" value="1"/>
</dbReference>
<proteinExistence type="inferred from homology"/>
<dbReference type="InterPro" id="IPR044861">
    <property type="entry name" value="IPNS-like_FE2OG_OXY"/>
</dbReference>
<evidence type="ECO:0000256" key="1">
    <source>
        <dbReference type="RuleBase" id="RU003682"/>
    </source>
</evidence>
<keyword evidence="1" id="KW-0560">Oxidoreductase</keyword>
<feature type="domain" description="Fe2OG dioxygenase" evidence="2">
    <location>
        <begin position="118"/>
        <end position="220"/>
    </location>
</feature>
<protein>
    <submittedName>
        <fullName evidence="3">Iron ascorbate-dependent oxidoreductase family</fullName>
    </submittedName>
</protein>
<dbReference type="EMBL" id="JACYCC010000040">
    <property type="protein sequence ID" value="KAF8677634.1"/>
    <property type="molecule type" value="Genomic_DNA"/>
</dbReference>
<keyword evidence="1" id="KW-0408">Iron</keyword>
<dbReference type="InterPro" id="IPR027443">
    <property type="entry name" value="IPNS-like_sf"/>
</dbReference>
<evidence type="ECO:0000313" key="3">
    <source>
        <dbReference type="EMBL" id="KAF8677634.1"/>
    </source>
</evidence>
<dbReference type="InterPro" id="IPR026992">
    <property type="entry name" value="DIOX_N"/>
</dbReference>
<dbReference type="PRINTS" id="PR00682">
    <property type="entry name" value="IPNSYNTHASE"/>
</dbReference>
<comment type="caution">
    <text evidence="3">The sequence shown here is derived from an EMBL/GenBank/DDBJ whole genome shotgun (WGS) entry which is preliminary data.</text>
</comment>
<dbReference type="GO" id="GO:0046872">
    <property type="term" value="F:metal ion binding"/>
    <property type="evidence" value="ECO:0007669"/>
    <property type="project" value="UniProtKB-KW"/>
</dbReference>
<dbReference type="InterPro" id="IPR005123">
    <property type="entry name" value="Oxoglu/Fe-dep_dioxygenase_dom"/>
</dbReference>
<dbReference type="PANTHER" id="PTHR47990">
    <property type="entry name" value="2-OXOGLUTARATE (2OG) AND FE(II)-DEPENDENT OXYGENASE SUPERFAMILY PROTEIN-RELATED"/>
    <property type="match status" value="1"/>
</dbReference>
<dbReference type="Pfam" id="PF14226">
    <property type="entry name" value="DIOX_N"/>
    <property type="match status" value="1"/>
</dbReference>
<gene>
    <name evidence="3" type="ORF">RHS04_06130</name>
</gene>
<dbReference type="AlphaFoldDB" id="A0A8H7LGI0"/>
<reference evidence="3" key="1">
    <citation type="submission" date="2020-09" db="EMBL/GenBank/DDBJ databases">
        <title>Comparative genome analyses of four rice-infecting Rhizoctonia solani isolates reveal extensive enrichment of homogalacturonan modification genes.</title>
        <authorList>
            <person name="Lee D.-Y."/>
            <person name="Jeon J."/>
            <person name="Kim K.-T."/>
            <person name="Cheong K."/>
            <person name="Song H."/>
            <person name="Choi G."/>
            <person name="Ko J."/>
            <person name="Opiyo S.O."/>
            <person name="Zuo S."/>
            <person name="Madhav S."/>
            <person name="Lee Y.-H."/>
            <person name="Wang G.-L."/>
        </authorList>
    </citation>
    <scope>NUCLEOTIDE SEQUENCE</scope>
    <source>
        <strain evidence="3">AG1-IA YN-7</strain>
    </source>
</reference>
<dbReference type="InterPro" id="IPR050231">
    <property type="entry name" value="Iron_ascorbate_oxido_reductase"/>
</dbReference>
<evidence type="ECO:0000313" key="4">
    <source>
        <dbReference type="Proteomes" id="UP000650582"/>
    </source>
</evidence>
<dbReference type="GO" id="GO:0016491">
    <property type="term" value="F:oxidoreductase activity"/>
    <property type="evidence" value="ECO:0007669"/>
    <property type="project" value="UniProtKB-KW"/>
</dbReference>